<dbReference type="Proteomes" id="UP000034778">
    <property type="component" value="Unassembled WGS sequence"/>
</dbReference>
<dbReference type="STRING" id="1618566.UR35_C0013G0019"/>
<gene>
    <name evidence="1" type="ORF">UR35_C0013G0019</name>
</gene>
<protein>
    <submittedName>
        <fullName evidence="1">Uncharacterized protein</fullName>
    </submittedName>
</protein>
<evidence type="ECO:0000313" key="1">
    <source>
        <dbReference type="EMBL" id="KKP43994.1"/>
    </source>
</evidence>
<proteinExistence type="predicted"/>
<name>A0A0F9ZIR6_9BACT</name>
<dbReference type="AlphaFoldDB" id="A0A0F9ZIR6"/>
<evidence type="ECO:0000313" key="2">
    <source>
        <dbReference type="Proteomes" id="UP000034778"/>
    </source>
</evidence>
<dbReference type="Pfam" id="PF12441">
    <property type="entry name" value="CopG_antitoxin"/>
    <property type="match status" value="1"/>
</dbReference>
<reference evidence="1 2" key="1">
    <citation type="journal article" date="2015" name="Nature">
        <title>rRNA introns, odd ribosomes, and small enigmatic genomes across a large radiation of phyla.</title>
        <authorList>
            <person name="Brown C.T."/>
            <person name="Hug L.A."/>
            <person name="Thomas B.C."/>
            <person name="Sharon I."/>
            <person name="Castelle C.J."/>
            <person name="Singh A."/>
            <person name="Wilkins M.J."/>
            <person name="Williams K.H."/>
            <person name="Banfield J.F."/>
        </authorList>
    </citation>
    <scope>NUCLEOTIDE SEQUENCE [LARGE SCALE GENOMIC DNA]</scope>
</reference>
<accession>A0A0F9ZIR6</accession>
<dbReference type="InterPro" id="IPR022148">
    <property type="entry name" value="CopG_antitoxin"/>
</dbReference>
<comment type="caution">
    <text evidence="1">The sequence shown here is derived from an EMBL/GenBank/DDBJ whole genome shotgun (WGS) entry which is preliminary data.</text>
</comment>
<sequence length="92" mass="11153">MKKLEENKVFKKIPKFKSELEESKFWQRVDSTEYVDWDKAERWIFPNLKLTSSPITIRIPDSILNRVKVKAHRMDMPYQTLMKQFIYQGLES</sequence>
<dbReference type="EMBL" id="LBOW01000013">
    <property type="protein sequence ID" value="KKP43994.1"/>
    <property type="molecule type" value="Genomic_DNA"/>
</dbReference>
<organism evidence="1 2">
    <name type="scientific">Candidatus Woesebacteria bacterium GW2011_GWB1_33_22</name>
    <dbReference type="NCBI Taxonomy" id="1618566"/>
    <lineage>
        <taxon>Bacteria</taxon>
        <taxon>Candidatus Woeseibacteriota</taxon>
    </lineage>
</organism>